<reference evidence="8 9" key="2">
    <citation type="submission" date="2018-11" db="EMBL/GenBank/DDBJ databases">
        <authorList>
            <consortium name="Pathogen Informatics"/>
        </authorList>
    </citation>
    <scope>NUCLEOTIDE SEQUENCE [LARGE SCALE GENOMIC DNA]</scope>
    <source>
        <strain evidence="8 9">Egypt</strain>
    </source>
</reference>
<keyword evidence="2" id="KW-0808">Transferase</keyword>
<keyword evidence="4" id="KW-0862">Zinc</keyword>
<keyword evidence="5" id="KW-0520">NAD</keyword>
<dbReference type="AlphaFoldDB" id="A0A183BE22"/>
<dbReference type="EMBL" id="UZAN01069428">
    <property type="protein sequence ID" value="VDP94750.1"/>
    <property type="molecule type" value="Genomic_DNA"/>
</dbReference>
<evidence type="ECO:0000256" key="3">
    <source>
        <dbReference type="ARBA" id="ARBA00022723"/>
    </source>
</evidence>
<dbReference type="Pfam" id="PF02146">
    <property type="entry name" value="SIR2"/>
    <property type="match status" value="1"/>
</dbReference>
<evidence type="ECO:0000313" key="8">
    <source>
        <dbReference type="EMBL" id="VDP94750.1"/>
    </source>
</evidence>
<proteinExistence type="predicted"/>
<dbReference type="Proteomes" id="UP000272942">
    <property type="component" value="Unassembled WGS sequence"/>
</dbReference>
<evidence type="ECO:0000256" key="1">
    <source>
        <dbReference type="ARBA" id="ARBA00001947"/>
    </source>
</evidence>
<reference evidence="10" key="1">
    <citation type="submission" date="2016-06" db="UniProtKB">
        <authorList>
            <consortium name="WormBaseParasite"/>
        </authorList>
    </citation>
    <scope>IDENTIFICATION</scope>
</reference>
<evidence type="ECO:0000313" key="9">
    <source>
        <dbReference type="Proteomes" id="UP000272942"/>
    </source>
</evidence>
<dbReference type="WBParaSite" id="ECPE_0001750201-mRNA-1">
    <property type="protein sequence ID" value="ECPE_0001750201-mRNA-1"/>
    <property type="gene ID" value="ECPE_0001750201"/>
</dbReference>
<dbReference type="InterPro" id="IPR026591">
    <property type="entry name" value="Sirtuin_cat_small_dom_sf"/>
</dbReference>
<dbReference type="PANTHER" id="PTHR11085:SF9">
    <property type="entry name" value="NAD-DEPENDENT PROTEIN DEACETYLASE SIRTUIN-1"/>
    <property type="match status" value="1"/>
</dbReference>
<gene>
    <name evidence="8" type="ORF">ECPE_LOCUS17457</name>
</gene>
<evidence type="ECO:0000259" key="7">
    <source>
        <dbReference type="PROSITE" id="PS50305"/>
    </source>
</evidence>
<dbReference type="PROSITE" id="PS50305">
    <property type="entry name" value="SIRTUIN"/>
    <property type="match status" value="1"/>
</dbReference>
<dbReference type="GO" id="GO:0017136">
    <property type="term" value="F:histone deacetylase activity, NAD-dependent"/>
    <property type="evidence" value="ECO:0007669"/>
    <property type="project" value="TreeGrafter"/>
</dbReference>
<dbReference type="OrthoDB" id="424302at2759"/>
<feature type="domain" description="Deacetylase sirtuin-type" evidence="7">
    <location>
        <begin position="86"/>
        <end position="174"/>
    </location>
</feature>
<dbReference type="GO" id="GO:0070403">
    <property type="term" value="F:NAD+ binding"/>
    <property type="evidence" value="ECO:0007669"/>
    <property type="project" value="InterPro"/>
</dbReference>
<dbReference type="InterPro" id="IPR026590">
    <property type="entry name" value="Ssirtuin_cat_dom"/>
</dbReference>
<evidence type="ECO:0000256" key="2">
    <source>
        <dbReference type="ARBA" id="ARBA00022679"/>
    </source>
</evidence>
<dbReference type="Gene3D" id="3.40.50.1220">
    <property type="entry name" value="TPP-binding domain"/>
    <property type="match status" value="1"/>
</dbReference>
<dbReference type="GO" id="GO:0002039">
    <property type="term" value="F:p53 binding"/>
    <property type="evidence" value="ECO:0007669"/>
    <property type="project" value="TreeGrafter"/>
</dbReference>
<evidence type="ECO:0000256" key="5">
    <source>
        <dbReference type="ARBA" id="ARBA00023027"/>
    </source>
</evidence>
<keyword evidence="9" id="KW-1185">Reference proteome</keyword>
<comment type="caution">
    <text evidence="6">Lacks conserved residue(s) required for the propagation of feature annotation.</text>
</comment>
<dbReference type="Gene3D" id="3.30.1600.10">
    <property type="entry name" value="SIR2/SIRT2 'Small Domain"/>
    <property type="match status" value="1"/>
</dbReference>
<organism evidence="10">
    <name type="scientific">Echinostoma caproni</name>
    <dbReference type="NCBI Taxonomy" id="27848"/>
    <lineage>
        <taxon>Eukaryota</taxon>
        <taxon>Metazoa</taxon>
        <taxon>Spiralia</taxon>
        <taxon>Lophotrochozoa</taxon>
        <taxon>Platyhelminthes</taxon>
        <taxon>Trematoda</taxon>
        <taxon>Digenea</taxon>
        <taxon>Plagiorchiida</taxon>
        <taxon>Echinostomata</taxon>
        <taxon>Echinostomatoidea</taxon>
        <taxon>Echinostomatidae</taxon>
        <taxon>Echinostoma</taxon>
    </lineage>
</organism>
<comment type="cofactor">
    <cofactor evidence="1">
        <name>Zn(2+)</name>
        <dbReference type="ChEBI" id="CHEBI:29105"/>
    </cofactor>
</comment>
<evidence type="ECO:0000256" key="6">
    <source>
        <dbReference type="PROSITE-ProRule" id="PRU00236"/>
    </source>
</evidence>
<accession>A0A183BE22</accession>
<name>A0A183BE22_9TREM</name>
<dbReference type="GO" id="GO:0005654">
    <property type="term" value="C:nucleoplasm"/>
    <property type="evidence" value="ECO:0007669"/>
    <property type="project" value="TreeGrafter"/>
</dbReference>
<protein>
    <submittedName>
        <fullName evidence="10">Deacetylase sirtuin-type domain-containing protein</fullName>
    </submittedName>
</protein>
<sequence>MTDFSDVVVVSSEEESDSKLAGSERSNSEAAGPFKRLNVLLRAGHNDPRMLLVRLFGIEESSLPNDPLQLWGLLLTLLAEPTPRRRLRRINTLDKVIELLNTCKSILVVTGAGISVSCGIPDFRSRDGVYARLSKDYPDLSSPQAMFDMAYFVQNPSPFFKFAKVSFFFIDTLS</sequence>
<dbReference type="SUPFAM" id="SSF52467">
    <property type="entry name" value="DHS-like NAD/FAD-binding domain"/>
    <property type="match status" value="1"/>
</dbReference>
<dbReference type="GO" id="GO:0005637">
    <property type="term" value="C:nuclear inner membrane"/>
    <property type="evidence" value="ECO:0007669"/>
    <property type="project" value="TreeGrafter"/>
</dbReference>
<dbReference type="GO" id="GO:0033553">
    <property type="term" value="C:rDNA heterochromatin"/>
    <property type="evidence" value="ECO:0007669"/>
    <property type="project" value="TreeGrafter"/>
</dbReference>
<dbReference type="PANTHER" id="PTHR11085">
    <property type="entry name" value="NAD-DEPENDENT PROTEIN DEACYLASE SIRTUIN-5, MITOCHONDRIAL-RELATED"/>
    <property type="match status" value="1"/>
</dbReference>
<dbReference type="InterPro" id="IPR003000">
    <property type="entry name" value="Sirtuin"/>
</dbReference>
<evidence type="ECO:0000256" key="4">
    <source>
        <dbReference type="ARBA" id="ARBA00022833"/>
    </source>
</evidence>
<dbReference type="GO" id="GO:0003714">
    <property type="term" value="F:transcription corepressor activity"/>
    <property type="evidence" value="ECO:0007669"/>
    <property type="project" value="TreeGrafter"/>
</dbReference>
<evidence type="ECO:0000313" key="10">
    <source>
        <dbReference type="WBParaSite" id="ECPE_0001750201-mRNA-1"/>
    </source>
</evidence>
<dbReference type="GO" id="GO:0046872">
    <property type="term" value="F:metal ion binding"/>
    <property type="evidence" value="ECO:0007669"/>
    <property type="project" value="UniProtKB-KW"/>
</dbReference>
<dbReference type="InterPro" id="IPR050134">
    <property type="entry name" value="NAD-dep_sirtuin_deacylases"/>
</dbReference>
<keyword evidence="3" id="KW-0479">Metal-binding</keyword>
<dbReference type="InterPro" id="IPR029035">
    <property type="entry name" value="DHS-like_NAD/FAD-binding_dom"/>
</dbReference>